<dbReference type="EMBL" id="CP020921">
    <property type="protein sequence ID" value="AWB10968.1"/>
    <property type="molecule type" value="Genomic_DNA"/>
</dbReference>
<dbReference type="OrthoDB" id="9797795at2"/>
<evidence type="ECO:0000256" key="1">
    <source>
        <dbReference type="ARBA" id="ARBA00022676"/>
    </source>
</evidence>
<dbReference type="InterPro" id="IPR002201">
    <property type="entry name" value="Glyco_trans_9"/>
</dbReference>
<evidence type="ECO:0000313" key="4">
    <source>
        <dbReference type="Proteomes" id="UP000244792"/>
    </source>
</evidence>
<evidence type="ECO:0000313" key="3">
    <source>
        <dbReference type="EMBL" id="AWB10968.1"/>
    </source>
</evidence>
<dbReference type="AlphaFoldDB" id="A0A2R4W2N6"/>
<dbReference type="PANTHER" id="PTHR30160">
    <property type="entry name" value="TETRAACYLDISACCHARIDE 4'-KINASE-RELATED"/>
    <property type="match status" value="1"/>
</dbReference>
<proteinExistence type="predicted"/>
<dbReference type="KEGG" id="taci:TDSAC_1632"/>
<dbReference type="SUPFAM" id="SSF53756">
    <property type="entry name" value="UDP-Glycosyltransferase/glycogen phosphorylase"/>
    <property type="match status" value="1"/>
</dbReference>
<evidence type="ECO:0000256" key="2">
    <source>
        <dbReference type="ARBA" id="ARBA00022679"/>
    </source>
</evidence>
<dbReference type="GO" id="GO:0009244">
    <property type="term" value="P:lipopolysaccharide core region biosynthetic process"/>
    <property type="evidence" value="ECO:0007669"/>
    <property type="project" value="TreeGrafter"/>
</dbReference>
<name>A0A2R4W2N6_THEAF</name>
<keyword evidence="4" id="KW-1185">Reference proteome</keyword>
<accession>A0A2R4W2N6</accession>
<dbReference type="Proteomes" id="UP000244792">
    <property type="component" value="Chromosome"/>
</dbReference>
<dbReference type="GO" id="GO:0005829">
    <property type="term" value="C:cytosol"/>
    <property type="evidence" value="ECO:0007669"/>
    <property type="project" value="TreeGrafter"/>
</dbReference>
<gene>
    <name evidence="3" type="ORF">TDSAC_1632</name>
</gene>
<reference evidence="3 4" key="1">
    <citation type="submission" date="2017-04" db="EMBL/GenBank/DDBJ databases">
        <title>Genomic insights into metabolism of Thermodesulfobium acidiphilum.</title>
        <authorList>
            <person name="Toshchakov S.V."/>
            <person name="Frolov E.N."/>
            <person name="Kublanov I.V."/>
            <person name="Samarov N.I."/>
            <person name="Novikov A."/>
            <person name="Lebedinsky A.V."/>
            <person name="Bonch-Osmolovskaya E.A."/>
            <person name="Chernyh N.A."/>
        </authorList>
    </citation>
    <scope>NUCLEOTIDE SEQUENCE [LARGE SCALE GENOMIC DNA]</scope>
    <source>
        <strain evidence="3 4">3127-1</strain>
    </source>
</reference>
<organism evidence="3 4">
    <name type="scientific">Thermodesulfobium acidiphilum</name>
    <dbReference type="NCBI Taxonomy" id="1794699"/>
    <lineage>
        <taxon>Bacteria</taxon>
        <taxon>Pseudomonadati</taxon>
        <taxon>Thermodesulfobiota</taxon>
        <taxon>Thermodesulfobiia</taxon>
        <taxon>Thermodesulfobiales</taxon>
        <taxon>Thermodesulfobiaceae</taxon>
        <taxon>Thermodesulfobium</taxon>
    </lineage>
</organism>
<keyword evidence="1" id="KW-0328">Glycosyltransferase</keyword>
<sequence length="339" mass="38675">MKNDLKSSMIYEEFKSRILFIRFSSFGDIILASGVVSLLKNLYRNSEITWIMGEEFVPVFQDRVLADRVIGINRFGIKGYISMILLAKFLRKHTFDIVVDIQDNKRSAFLLKMLRYKLRTKSMPSLEERGNDHAYCHFSRILKSIGIDMMPERPHLLFNDLDEEILNENLYSLGYKGEPLVVFATSASQALKRWNVEHFKELAKIIIAKNKVSIALIGAKGEEKYGFEGENIYNLIGKLPYFSSILLIKKSKLLVTNDSSPLHMAFSVGTPAVVLYGPTRPNWSLPEGPYFAIQSPISCSPCMKKNCPKGLHCLDEILPQSVYNVILKNKERIGFEFSV</sequence>
<dbReference type="GO" id="GO:0008713">
    <property type="term" value="F:ADP-heptose-lipopolysaccharide heptosyltransferase activity"/>
    <property type="evidence" value="ECO:0007669"/>
    <property type="project" value="TreeGrafter"/>
</dbReference>
<dbReference type="InterPro" id="IPR051199">
    <property type="entry name" value="LPS_LOS_Heptosyltrfase"/>
</dbReference>
<dbReference type="Pfam" id="PF01075">
    <property type="entry name" value="Glyco_transf_9"/>
    <property type="match status" value="1"/>
</dbReference>
<protein>
    <submittedName>
        <fullName evidence="3">Heptosyltransferase-2</fullName>
    </submittedName>
</protein>
<keyword evidence="2 3" id="KW-0808">Transferase</keyword>
<dbReference type="RefSeq" id="WP_108309891.1">
    <property type="nucleotide sequence ID" value="NZ_CP020921.1"/>
</dbReference>
<dbReference type="CDD" id="cd03789">
    <property type="entry name" value="GT9_LPS_heptosyltransferase"/>
    <property type="match status" value="1"/>
</dbReference>
<dbReference type="Gene3D" id="3.40.50.2000">
    <property type="entry name" value="Glycogen Phosphorylase B"/>
    <property type="match status" value="2"/>
</dbReference>